<sequence>MSLPLNLPIINPDLVPAMAHIKGPPMMGFIVTTVLFGCSLLAMVNYLQFSWGTDRKGTRSLVLVTAFLACISMVVVASTLRQFVFRYGQGFSPDDAMWESLNYLVNALTHCVVGGFFARRAWKMYGRPIYLAIGLSSILLISFVAAIGAMAARMARILTLSDLARFSAFNYTLSISQALGDTTITALIVYKLLKLRTGWKQTDSTIHKLVVIGIETQAPPAIMAIAFMATYIAARPEYITFFVCTPMVYVLCLITSLNSRYTMSARQTDKPSTWKDDGALSRRTQTATKIEVTTDVYRHEDTLEINDMERKRTPVRGGGKASESDESLDRDDIKELNTSQIHLV</sequence>
<dbReference type="AlphaFoldDB" id="A0AA38H3N1"/>
<proteinExistence type="predicted"/>
<dbReference type="RefSeq" id="XP_052941971.1">
    <property type="nucleotide sequence ID" value="XM_053091121.1"/>
</dbReference>
<keyword evidence="5" id="KW-1185">Reference proteome</keyword>
<dbReference type="EMBL" id="JAKWFO010000014">
    <property type="protein sequence ID" value="KAI9632194.1"/>
    <property type="molecule type" value="Genomic_DNA"/>
</dbReference>
<gene>
    <name evidence="4" type="ORF">MKK02DRAFT_40492</name>
</gene>
<dbReference type="InterPro" id="IPR045339">
    <property type="entry name" value="DUF6534"/>
</dbReference>
<protein>
    <recommendedName>
        <fullName evidence="3">DUF6534 domain-containing protein</fullName>
    </recommendedName>
</protein>
<feature type="transmembrane region" description="Helical" evidence="2">
    <location>
        <begin position="61"/>
        <end position="80"/>
    </location>
</feature>
<keyword evidence="2" id="KW-0472">Membrane</keyword>
<keyword evidence="2" id="KW-0812">Transmembrane</keyword>
<feature type="transmembrane region" description="Helical" evidence="2">
    <location>
        <begin position="238"/>
        <end position="257"/>
    </location>
</feature>
<feature type="transmembrane region" description="Helical" evidence="2">
    <location>
        <begin position="26"/>
        <end position="49"/>
    </location>
</feature>
<accession>A0AA38H3N1</accession>
<dbReference type="GeneID" id="77730326"/>
<feature type="transmembrane region" description="Helical" evidence="2">
    <location>
        <begin position="130"/>
        <end position="151"/>
    </location>
</feature>
<evidence type="ECO:0000256" key="1">
    <source>
        <dbReference type="SAM" id="MobiDB-lite"/>
    </source>
</evidence>
<feature type="region of interest" description="Disordered" evidence="1">
    <location>
        <begin position="304"/>
        <end position="344"/>
    </location>
</feature>
<feature type="transmembrane region" description="Helical" evidence="2">
    <location>
        <begin position="210"/>
        <end position="232"/>
    </location>
</feature>
<reference evidence="4" key="1">
    <citation type="journal article" date="2022" name="G3 (Bethesda)">
        <title>High quality genome of the basidiomycete yeast Dioszegia hungarica PDD-24b-2 isolated from cloud water.</title>
        <authorList>
            <person name="Jarrige D."/>
            <person name="Haridas S."/>
            <person name="Bleykasten-Grosshans C."/>
            <person name="Joly M."/>
            <person name="Nadalig T."/>
            <person name="Sancelme M."/>
            <person name="Vuilleumier S."/>
            <person name="Grigoriev I.V."/>
            <person name="Amato P."/>
            <person name="Bringel F."/>
        </authorList>
    </citation>
    <scope>NUCLEOTIDE SEQUENCE</scope>
    <source>
        <strain evidence="4">PDD-24b-2</strain>
    </source>
</reference>
<evidence type="ECO:0000256" key="2">
    <source>
        <dbReference type="SAM" id="Phobius"/>
    </source>
</evidence>
<organism evidence="4 5">
    <name type="scientific">Dioszegia hungarica</name>
    <dbReference type="NCBI Taxonomy" id="4972"/>
    <lineage>
        <taxon>Eukaryota</taxon>
        <taxon>Fungi</taxon>
        <taxon>Dikarya</taxon>
        <taxon>Basidiomycota</taxon>
        <taxon>Agaricomycotina</taxon>
        <taxon>Tremellomycetes</taxon>
        <taxon>Tremellales</taxon>
        <taxon>Bulleribasidiaceae</taxon>
        <taxon>Dioszegia</taxon>
    </lineage>
</organism>
<dbReference type="Proteomes" id="UP001164286">
    <property type="component" value="Unassembled WGS sequence"/>
</dbReference>
<feature type="domain" description="DUF6534" evidence="3">
    <location>
        <begin position="178"/>
        <end position="261"/>
    </location>
</feature>
<dbReference type="Pfam" id="PF20152">
    <property type="entry name" value="DUF6534"/>
    <property type="match status" value="1"/>
</dbReference>
<evidence type="ECO:0000313" key="4">
    <source>
        <dbReference type="EMBL" id="KAI9632194.1"/>
    </source>
</evidence>
<dbReference type="PANTHER" id="PTHR40465:SF1">
    <property type="entry name" value="DUF6534 DOMAIN-CONTAINING PROTEIN"/>
    <property type="match status" value="1"/>
</dbReference>
<keyword evidence="2" id="KW-1133">Transmembrane helix</keyword>
<feature type="transmembrane region" description="Helical" evidence="2">
    <location>
        <begin position="171"/>
        <end position="190"/>
    </location>
</feature>
<feature type="transmembrane region" description="Helical" evidence="2">
    <location>
        <begin position="100"/>
        <end position="118"/>
    </location>
</feature>
<dbReference type="PANTHER" id="PTHR40465">
    <property type="entry name" value="CHROMOSOME 1, WHOLE GENOME SHOTGUN SEQUENCE"/>
    <property type="match status" value="1"/>
</dbReference>
<comment type="caution">
    <text evidence="4">The sequence shown here is derived from an EMBL/GenBank/DDBJ whole genome shotgun (WGS) entry which is preliminary data.</text>
</comment>
<evidence type="ECO:0000313" key="5">
    <source>
        <dbReference type="Proteomes" id="UP001164286"/>
    </source>
</evidence>
<name>A0AA38H3N1_9TREE</name>
<evidence type="ECO:0000259" key="3">
    <source>
        <dbReference type="Pfam" id="PF20152"/>
    </source>
</evidence>